<evidence type="ECO:0000313" key="1">
    <source>
        <dbReference type="EMBL" id="KAI8031984.1"/>
    </source>
</evidence>
<reference evidence="1 2" key="1">
    <citation type="journal article" date="2022" name="Plant J.">
        <title>Chromosome-level genome of Camellia lanceoleosa provides a valuable resource for understanding genome evolution and self-incompatibility.</title>
        <authorList>
            <person name="Gong W."/>
            <person name="Xiao S."/>
            <person name="Wang L."/>
            <person name="Liao Z."/>
            <person name="Chang Y."/>
            <person name="Mo W."/>
            <person name="Hu G."/>
            <person name="Li W."/>
            <person name="Zhao G."/>
            <person name="Zhu H."/>
            <person name="Hu X."/>
            <person name="Ji K."/>
            <person name="Xiang X."/>
            <person name="Song Q."/>
            <person name="Yuan D."/>
            <person name="Jin S."/>
            <person name="Zhang L."/>
        </authorList>
    </citation>
    <scope>NUCLEOTIDE SEQUENCE [LARGE SCALE GENOMIC DNA]</scope>
    <source>
        <strain evidence="1">SQ_2022a</strain>
    </source>
</reference>
<gene>
    <name evidence="1" type="ORF">LOK49_LG01G03999</name>
</gene>
<keyword evidence="2" id="KW-1185">Reference proteome</keyword>
<comment type="caution">
    <text evidence="1">The sequence shown here is derived from an EMBL/GenBank/DDBJ whole genome shotgun (WGS) entry which is preliminary data.</text>
</comment>
<proteinExistence type="predicted"/>
<evidence type="ECO:0000313" key="2">
    <source>
        <dbReference type="Proteomes" id="UP001060215"/>
    </source>
</evidence>
<accession>A0ACC0J336</accession>
<dbReference type="Proteomes" id="UP001060215">
    <property type="component" value="Chromosome 1"/>
</dbReference>
<organism evidence="1 2">
    <name type="scientific">Camellia lanceoleosa</name>
    <dbReference type="NCBI Taxonomy" id="1840588"/>
    <lineage>
        <taxon>Eukaryota</taxon>
        <taxon>Viridiplantae</taxon>
        <taxon>Streptophyta</taxon>
        <taxon>Embryophyta</taxon>
        <taxon>Tracheophyta</taxon>
        <taxon>Spermatophyta</taxon>
        <taxon>Magnoliopsida</taxon>
        <taxon>eudicotyledons</taxon>
        <taxon>Gunneridae</taxon>
        <taxon>Pentapetalae</taxon>
        <taxon>asterids</taxon>
        <taxon>Ericales</taxon>
        <taxon>Theaceae</taxon>
        <taxon>Camellia</taxon>
    </lineage>
</organism>
<name>A0ACC0J336_9ERIC</name>
<dbReference type="EMBL" id="CM045758">
    <property type="protein sequence ID" value="KAI8031984.1"/>
    <property type="molecule type" value="Genomic_DNA"/>
</dbReference>
<sequence>MDFDRKGDYYRYLAEFMTNQERKEVDEQSLKGYEAVSTTANTDLPSTHPIRLGLALNFSVFYYEIMNSLERKGDYYWYLAEFKTDQERKEVVEQSLKGFEAASTTANTDLPSTHPIRLGLALNFSVFYYEIINSLERFSPLPSSLSARIANPRVHML</sequence>
<protein>
    <submittedName>
        <fullName evidence="1">14-3-3-like protein GF14 iota</fullName>
    </submittedName>
</protein>